<evidence type="ECO:0000313" key="3">
    <source>
        <dbReference type="EMBL" id="RDB15007.1"/>
    </source>
</evidence>
<reference evidence="3" key="1">
    <citation type="submission" date="2018-04" db="EMBL/GenBank/DDBJ databases">
        <title>Whole genome sequencing of Hypsizygus marmoreus.</title>
        <authorList>
            <person name="Choi I.-G."/>
            <person name="Min B."/>
            <person name="Kim J.-G."/>
            <person name="Kim S."/>
            <person name="Oh Y.-L."/>
            <person name="Kong W.-S."/>
            <person name="Park H."/>
            <person name="Jeong J."/>
            <person name="Song E.-S."/>
        </authorList>
    </citation>
    <scope>NUCLEOTIDE SEQUENCE [LARGE SCALE GENOMIC DNA]</scope>
    <source>
        <strain evidence="3">51987-8</strain>
    </source>
</reference>
<name>A0A369J2Z8_HYPMA</name>
<proteinExistence type="predicted"/>
<dbReference type="AlphaFoldDB" id="A0A369J2Z8"/>
<dbReference type="Proteomes" id="UP000076154">
    <property type="component" value="Unassembled WGS sequence"/>
</dbReference>
<feature type="region of interest" description="Disordered" evidence="1">
    <location>
        <begin position="578"/>
        <end position="618"/>
    </location>
</feature>
<organism evidence="3 4">
    <name type="scientific">Hypsizygus marmoreus</name>
    <name type="common">White beech mushroom</name>
    <name type="synonym">Agaricus marmoreus</name>
    <dbReference type="NCBI Taxonomy" id="39966"/>
    <lineage>
        <taxon>Eukaryota</taxon>
        <taxon>Fungi</taxon>
        <taxon>Dikarya</taxon>
        <taxon>Basidiomycota</taxon>
        <taxon>Agaricomycotina</taxon>
        <taxon>Agaricomycetes</taxon>
        <taxon>Agaricomycetidae</taxon>
        <taxon>Agaricales</taxon>
        <taxon>Tricholomatineae</taxon>
        <taxon>Lyophyllaceae</taxon>
        <taxon>Hypsizygus</taxon>
    </lineage>
</organism>
<evidence type="ECO:0000313" key="4">
    <source>
        <dbReference type="Proteomes" id="UP000076154"/>
    </source>
</evidence>
<evidence type="ECO:0000259" key="2">
    <source>
        <dbReference type="Pfam" id="PF12937"/>
    </source>
</evidence>
<keyword evidence="4" id="KW-1185">Reference proteome</keyword>
<dbReference type="Gene3D" id="3.80.10.10">
    <property type="entry name" value="Ribonuclease Inhibitor"/>
    <property type="match status" value="1"/>
</dbReference>
<dbReference type="SUPFAM" id="SSF52058">
    <property type="entry name" value="L domain-like"/>
    <property type="match status" value="1"/>
</dbReference>
<dbReference type="Gene3D" id="1.20.1280.50">
    <property type="match status" value="1"/>
</dbReference>
<dbReference type="InterPro" id="IPR036047">
    <property type="entry name" value="F-box-like_dom_sf"/>
</dbReference>
<dbReference type="InterPro" id="IPR001810">
    <property type="entry name" value="F-box_dom"/>
</dbReference>
<sequence length="618" mass="69678">MRELPNTDIGVSAFDSPSNIKAAYNRIQQEIEYLEAAIRAWKTRHNTLSIISRLPVEILSSIFQCSASFYRNTTGRSGIWIVSQVCSHWRHVALEDPSLWSWISLNRPGAEAPVMLQRSRMAPLRITCNFGFNGPVYPGYSGQGPVLQFGTPERLILYPSAPLLHATLARLSRIQELSIFEKQVNPLISMGAFLWRLANPAPFLETLLIVYVPGPQNLHLGTPEIPHNIFLGQAPRLHTLFIQHVRLRWDSPFLHTLTSLAVLSYPGAGQSSIGHVLSALENMPNLIQLRLSHTLHFLPLDAIIPPPQQPLRLPRLMHLNVTADIVSCAYMVRYLASPAAVIVLECLHPFTGNTPNLALPILGDLGQSLGRGTRPIRSLSLFCTGNKSTIFRTWDSSGTCSNSPTCRPQFEINLGYSHLLPEDSTEILQSLSAALPLGDLETLFVDSRFIKRDHWIQKWGRLNSLRNLHIYGNDTGILPALCEGVPQLESQGSAHGEPLRFPALRTLMIQQMAAERREMKLYFEQLTTCLHFGRRQGRVVDRIDILDCVNVKESDILMLLPVVNWEVYWDNWQHRMGEDTDDSDGSDFSTDSEWQLTEVEDSEEDDDEEDDDDDEDEE</sequence>
<feature type="domain" description="F-box" evidence="2">
    <location>
        <begin position="51"/>
        <end position="105"/>
    </location>
</feature>
<dbReference type="Pfam" id="PF12937">
    <property type="entry name" value="F-box-like"/>
    <property type="match status" value="1"/>
</dbReference>
<evidence type="ECO:0000256" key="1">
    <source>
        <dbReference type="SAM" id="MobiDB-lite"/>
    </source>
</evidence>
<dbReference type="InParanoid" id="A0A369J2Z8"/>
<dbReference type="InterPro" id="IPR032675">
    <property type="entry name" value="LRR_dom_sf"/>
</dbReference>
<dbReference type="EMBL" id="LUEZ02000233">
    <property type="protein sequence ID" value="RDB15007.1"/>
    <property type="molecule type" value="Genomic_DNA"/>
</dbReference>
<comment type="caution">
    <text evidence="3">The sequence shown here is derived from an EMBL/GenBank/DDBJ whole genome shotgun (WGS) entry which is preliminary data.</text>
</comment>
<accession>A0A369J2Z8</accession>
<dbReference type="STRING" id="39966.A0A369J2Z8"/>
<dbReference type="OrthoDB" id="3172239at2759"/>
<gene>
    <name evidence="3" type="ORF">Hypma_005511</name>
</gene>
<protein>
    <recommendedName>
        <fullName evidence="2">F-box domain-containing protein</fullName>
    </recommendedName>
</protein>
<feature type="compositionally biased region" description="Acidic residues" evidence="1">
    <location>
        <begin position="598"/>
        <end position="618"/>
    </location>
</feature>
<dbReference type="SUPFAM" id="SSF81383">
    <property type="entry name" value="F-box domain"/>
    <property type="match status" value="1"/>
</dbReference>